<comment type="caution">
    <text evidence="1">The sequence shown here is derived from an EMBL/GenBank/DDBJ whole genome shotgun (WGS) entry which is preliminary data.</text>
</comment>
<dbReference type="AlphaFoldDB" id="A0A7Y9ZDS5"/>
<evidence type="ECO:0000313" key="1">
    <source>
        <dbReference type="EMBL" id="NYI42723.1"/>
    </source>
</evidence>
<protein>
    <submittedName>
        <fullName evidence="1">Uncharacterized protein</fullName>
    </submittedName>
</protein>
<sequence length="91" mass="9148">MMQAAVQRQFLLVLAVSAAFVAVPVDSAHALPVFEFSSTTTLAFPDTVVGETSAGMDVVVTNVSSSPQTLSSVAGGASGDLNFPASQNCAG</sequence>
<evidence type="ECO:0000313" key="2">
    <source>
        <dbReference type="Proteomes" id="UP000547973"/>
    </source>
</evidence>
<organism evidence="1 2">
    <name type="scientific">Demequina lutea</name>
    <dbReference type="NCBI Taxonomy" id="431489"/>
    <lineage>
        <taxon>Bacteria</taxon>
        <taxon>Bacillati</taxon>
        <taxon>Actinomycetota</taxon>
        <taxon>Actinomycetes</taxon>
        <taxon>Micrococcales</taxon>
        <taxon>Demequinaceae</taxon>
        <taxon>Demequina</taxon>
    </lineage>
</organism>
<accession>A0A7Y9ZDS5</accession>
<dbReference type="EMBL" id="JACBZO010000001">
    <property type="protein sequence ID" value="NYI42723.1"/>
    <property type="molecule type" value="Genomic_DNA"/>
</dbReference>
<dbReference type="RefSeq" id="WP_062075179.1">
    <property type="nucleotide sequence ID" value="NZ_BBRC01000006.1"/>
</dbReference>
<gene>
    <name evidence="1" type="ORF">BKA03_002842</name>
</gene>
<proteinExistence type="predicted"/>
<reference evidence="1 2" key="1">
    <citation type="submission" date="2020-07" db="EMBL/GenBank/DDBJ databases">
        <title>Sequencing the genomes of 1000 actinobacteria strains.</title>
        <authorList>
            <person name="Klenk H.-P."/>
        </authorList>
    </citation>
    <scope>NUCLEOTIDE SEQUENCE [LARGE SCALE GENOMIC DNA]</scope>
    <source>
        <strain evidence="1 2">DSM 19970</strain>
    </source>
</reference>
<name>A0A7Y9ZDS5_9MICO</name>
<dbReference type="Proteomes" id="UP000547973">
    <property type="component" value="Unassembled WGS sequence"/>
</dbReference>
<keyword evidence="2" id="KW-1185">Reference proteome</keyword>